<accession>A0A7S3ZBP0</accession>
<protein>
    <recommendedName>
        <fullName evidence="2">FHA domain-containing protein</fullName>
    </recommendedName>
</protein>
<evidence type="ECO:0000256" key="1">
    <source>
        <dbReference type="ARBA" id="ARBA00023242"/>
    </source>
</evidence>
<dbReference type="PANTHER" id="PTHR21712">
    <property type="entry name" value="PRE-RRNA-PROCESSING PROTEIN FHL1"/>
    <property type="match status" value="1"/>
</dbReference>
<dbReference type="GO" id="GO:0043565">
    <property type="term" value="F:sequence-specific DNA binding"/>
    <property type="evidence" value="ECO:0007669"/>
    <property type="project" value="TreeGrafter"/>
</dbReference>
<dbReference type="InterPro" id="IPR008984">
    <property type="entry name" value="SMAD_FHA_dom_sf"/>
</dbReference>
<dbReference type="GO" id="GO:0060962">
    <property type="term" value="P:regulation of ribosomal protein gene transcription by RNA polymerase II"/>
    <property type="evidence" value="ECO:0007669"/>
    <property type="project" value="InterPro"/>
</dbReference>
<dbReference type="InterPro" id="IPR000253">
    <property type="entry name" value="FHA_dom"/>
</dbReference>
<dbReference type="InterPro" id="IPR045178">
    <property type="entry name" value="Fhl1/FHA1"/>
</dbReference>
<dbReference type="Pfam" id="PF00498">
    <property type="entry name" value="FHA"/>
    <property type="match status" value="1"/>
</dbReference>
<dbReference type="Gene3D" id="2.60.200.20">
    <property type="match status" value="1"/>
</dbReference>
<feature type="domain" description="FHA" evidence="2">
    <location>
        <begin position="10"/>
        <end position="64"/>
    </location>
</feature>
<organism evidence="3">
    <name type="scientific">Lotharella globosa</name>
    <dbReference type="NCBI Taxonomy" id="91324"/>
    <lineage>
        <taxon>Eukaryota</taxon>
        <taxon>Sar</taxon>
        <taxon>Rhizaria</taxon>
        <taxon>Cercozoa</taxon>
        <taxon>Chlorarachniophyceae</taxon>
        <taxon>Lotharella</taxon>
    </lineage>
</organism>
<dbReference type="GO" id="GO:0005634">
    <property type="term" value="C:nucleus"/>
    <property type="evidence" value="ECO:0007669"/>
    <property type="project" value="TreeGrafter"/>
</dbReference>
<keyword evidence="1" id="KW-0539">Nucleus</keyword>
<gene>
    <name evidence="3" type="ORF">LGLO00237_LOCUS30082</name>
</gene>
<dbReference type="EMBL" id="HBIV01042801">
    <property type="protein sequence ID" value="CAE0678300.1"/>
    <property type="molecule type" value="Transcribed_RNA"/>
</dbReference>
<reference evidence="3" key="1">
    <citation type="submission" date="2021-01" db="EMBL/GenBank/DDBJ databases">
        <authorList>
            <person name="Corre E."/>
            <person name="Pelletier E."/>
            <person name="Niang G."/>
            <person name="Scheremetjew M."/>
            <person name="Finn R."/>
            <person name="Kale V."/>
            <person name="Holt S."/>
            <person name="Cochrane G."/>
            <person name="Meng A."/>
            <person name="Brown T."/>
            <person name="Cohen L."/>
        </authorList>
    </citation>
    <scope>NUCLEOTIDE SEQUENCE</scope>
    <source>
        <strain evidence="3">CCCM811</strain>
    </source>
</reference>
<dbReference type="SMART" id="SM00240">
    <property type="entry name" value="FHA"/>
    <property type="match status" value="1"/>
</dbReference>
<sequence length="137" mass="15266">MRFFMKRRCITLGRSSSGSLVDLQMGPDPAISREHAKIFFVEDSGNYNLRISGSNGMTVNGKHYASGSDVVLANEAVLQAGIFKCVFEIGPCKEWEESMHLETTVLDSFSINKFYSCSQSSQEDTFADDSNECDQIR</sequence>
<dbReference type="AlphaFoldDB" id="A0A7S3ZBP0"/>
<name>A0A7S3ZBP0_9EUKA</name>
<evidence type="ECO:0000259" key="2">
    <source>
        <dbReference type="PROSITE" id="PS50006"/>
    </source>
</evidence>
<dbReference type="PROSITE" id="PS50006">
    <property type="entry name" value="FHA_DOMAIN"/>
    <property type="match status" value="1"/>
</dbReference>
<dbReference type="SUPFAM" id="SSF49879">
    <property type="entry name" value="SMAD/FHA domain"/>
    <property type="match status" value="1"/>
</dbReference>
<evidence type="ECO:0000313" key="3">
    <source>
        <dbReference type="EMBL" id="CAE0678300.1"/>
    </source>
</evidence>
<proteinExistence type="predicted"/>
<dbReference type="PANTHER" id="PTHR21712:SF29">
    <property type="entry name" value="PRE-RRNA-PROCESSING PROTEIN FHL1"/>
    <property type="match status" value="1"/>
</dbReference>